<sequence>FNTVLEAPLVLPVSITAFVAESTGIHINTIVGCWDILKEDIWASPTPEQMNQDDKSLFEHHSWSRGITSLSLYPPSHECTNSMCNCVNPLKKAECQQAVVYTLDKGVRPVWSIHLYCEDCHTNYQYESSVNQSVRKYYGGIPKYIQVGKHQFVEWKLVGMWISLMLV</sequence>
<evidence type="ECO:0000259" key="1">
    <source>
        <dbReference type="Pfam" id="PF18718"/>
    </source>
</evidence>
<feature type="non-terminal residue" evidence="2">
    <location>
        <position position="167"/>
    </location>
</feature>
<keyword evidence="3" id="KW-1185">Reference proteome</keyword>
<protein>
    <recommendedName>
        <fullName evidence="1">CxC5 like cysteine cluster associated with KDZ domain-containing protein</fullName>
    </recommendedName>
</protein>
<evidence type="ECO:0000313" key="2">
    <source>
        <dbReference type="EMBL" id="KAJ7302926.1"/>
    </source>
</evidence>
<dbReference type="AlphaFoldDB" id="A0AAD7E8N9"/>
<evidence type="ECO:0000313" key="3">
    <source>
        <dbReference type="Proteomes" id="UP001218218"/>
    </source>
</evidence>
<dbReference type="EMBL" id="JARIHO010000109">
    <property type="protein sequence ID" value="KAJ7302926.1"/>
    <property type="molecule type" value="Genomic_DNA"/>
</dbReference>
<feature type="non-terminal residue" evidence="2">
    <location>
        <position position="1"/>
    </location>
</feature>
<dbReference type="InterPro" id="IPR041539">
    <property type="entry name" value="CxC5"/>
</dbReference>
<reference evidence="2" key="1">
    <citation type="submission" date="2023-03" db="EMBL/GenBank/DDBJ databases">
        <title>Massive genome expansion in bonnet fungi (Mycena s.s.) driven by repeated elements and novel gene families across ecological guilds.</title>
        <authorList>
            <consortium name="Lawrence Berkeley National Laboratory"/>
            <person name="Harder C.B."/>
            <person name="Miyauchi S."/>
            <person name="Viragh M."/>
            <person name="Kuo A."/>
            <person name="Thoen E."/>
            <person name="Andreopoulos B."/>
            <person name="Lu D."/>
            <person name="Skrede I."/>
            <person name="Drula E."/>
            <person name="Henrissat B."/>
            <person name="Morin E."/>
            <person name="Kohler A."/>
            <person name="Barry K."/>
            <person name="LaButti K."/>
            <person name="Morin E."/>
            <person name="Salamov A."/>
            <person name="Lipzen A."/>
            <person name="Mereny Z."/>
            <person name="Hegedus B."/>
            <person name="Baldrian P."/>
            <person name="Stursova M."/>
            <person name="Weitz H."/>
            <person name="Taylor A."/>
            <person name="Grigoriev I.V."/>
            <person name="Nagy L.G."/>
            <person name="Martin F."/>
            <person name="Kauserud H."/>
        </authorList>
    </citation>
    <scope>NUCLEOTIDE SEQUENCE</scope>
    <source>
        <strain evidence="2">CBHHK002</strain>
    </source>
</reference>
<proteinExistence type="predicted"/>
<feature type="domain" description="CxC5 like cysteine cluster associated with KDZ" evidence="1">
    <location>
        <begin position="68"/>
        <end position="166"/>
    </location>
</feature>
<gene>
    <name evidence="2" type="ORF">DFH08DRAFT_640378</name>
</gene>
<accession>A0AAD7E8N9</accession>
<organism evidence="2 3">
    <name type="scientific">Mycena albidolilacea</name>
    <dbReference type="NCBI Taxonomy" id="1033008"/>
    <lineage>
        <taxon>Eukaryota</taxon>
        <taxon>Fungi</taxon>
        <taxon>Dikarya</taxon>
        <taxon>Basidiomycota</taxon>
        <taxon>Agaricomycotina</taxon>
        <taxon>Agaricomycetes</taxon>
        <taxon>Agaricomycetidae</taxon>
        <taxon>Agaricales</taxon>
        <taxon>Marasmiineae</taxon>
        <taxon>Mycenaceae</taxon>
        <taxon>Mycena</taxon>
    </lineage>
</organism>
<dbReference type="Proteomes" id="UP001218218">
    <property type="component" value="Unassembled WGS sequence"/>
</dbReference>
<name>A0AAD7E8N9_9AGAR</name>
<comment type="caution">
    <text evidence="2">The sequence shown here is derived from an EMBL/GenBank/DDBJ whole genome shotgun (WGS) entry which is preliminary data.</text>
</comment>
<dbReference type="Pfam" id="PF18718">
    <property type="entry name" value="CxC5"/>
    <property type="match status" value="1"/>
</dbReference>